<dbReference type="EMBL" id="JAGFBR010000004">
    <property type="protein sequence ID" value="KAH0468122.1"/>
    <property type="molecule type" value="Genomic_DNA"/>
</dbReference>
<protein>
    <submittedName>
        <fullName evidence="1">Uncharacterized protein</fullName>
    </submittedName>
</protein>
<keyword evidence="2" id="KW-1185">Reference proteome</keyword>
<gene>
    <name evidence="1" type="ORF">IEQ34_003155</name>
</gene>
<proteinExistence type="predicted"/>
<name>A0AAV7HJV3_DENCH</name>
<comment type="caution">
    <text evidence="1">The sequence shown here is derived from an EMBL/GenBank/DDBJ whole genome shotgun (WGS) entry which is preliminary data.</text>
</comment>
<reference evidence="1 2" key="1">
    <citation type="journal article" date="2021" name="Hortic Res">
        <title>Chromosome-scale assembly of the Dendrobium chrysotoxum genome enhances the understanding of orchid evolution.</title>
        <authorList>
            <person name="Zhang Y."/>
            <person name="Zhang G.Q."/>
            <person name="Zhang D."/>
            <person name="Liu X.D."/>
            <person name="Xu X.Y."/>
            <person name="Sun W.H."/>
            <person name="Yu X."/>
            <person name="Zhu X."/>
            <person name="Wang Z.W."/>
            <person name="Zhao X."/>
            <person name="Zhong W.Y."/>
            <person name="Chen H."/>
            <person name="Yin W.L."/>
            <person name="Huang T."/>
            <person name="Niu S.C."/>
            <person name="Liu Z.J."/>
        </authorList>
    </citation>
    <scope>NUCLEOTIDE SEQUENCE [LARGE SCALE GENOMIC DNA]</scope>
    <source>
        <strain evidence="1">Lindl</strain>
    </source>
</reference>
<sequence>MARAFLRLRRSLDMRKQRRNTPHKMRAPRMEKRMRRPVEIFFDWFLQVWMLEMESKVHRFGFARKLCS</sequence>
<evidence type="ECO:0000313" key="2">
    <source>
        <dbReference type="Proteomes" id="UP000775213"/>
    </source>
</evidence>
<dbReference type="Proteomes" id="UP000775213">
    <property type="component" value="Unassembled WGS sequence"/>
</dbReference>
<organism evidence="1 2">
    <name type="scientific">Dendrobium chrysotoxum</name>
    <name type="common">Orchid</name>
    <dbReference type="NCBI Taxonomy" id="161865"/>
    <lineage>
        <taxon>Eukaryota</taxon>
        <taxon>Viridiplantae</taxon>
        <taxon>Streptophyta</taxon>
        <taxon>Embryophyta</taxon>
        <taxon>Tracheophyta</taxon>
        <taxon>Spermatophyta</taxon>
        <taxon>Magnoliopsida</taxon>
        <taxon>Liliopsida</taxon>
        <taxon>Asparagales</taxon>
        <taxon>Orchidaceae</taxon>
        <taxon>Epidendroideae</taxon>
        <taxon>Malaxideae</taxon>
        <taxon>Dendrobiinae</taxon>
        <taxon>Dendrobium</taxon>
    </lineage>
</organism>
<dbReference type="AlphaFoldDB" id="A0AAV7HJV3"/>
<evidence type="ECO:0000313" key="1">
    <source>
        <dbReference type="EMBL" id="KAH0468122.1"/>
    </source>
</evidence>
<accession>A0AAV7HJV3</accession>